<accession>A0A0G0T1N7</accession>
<evidence type="ECO:0000256" key="1">
    <source>
        <dbReference type="SAM" id="Phobius"/>
    </source>
</evidence>
<gene>
    <name evidence="2" type="ORF">UT63_C0062G0003</name>
</gene>
<feature type="transmembrane region" description="Helical" evidence="1">
    <location>
        <begin position="196"/>
        <end position="213"/>
    </location>
</feature>
<organism evidence="2 3">
    <name type="scientific">Candidatus Gottesmanbacteria bacterium GW2011_GWC2_39_8</name>
    <dbReference type="NCBI Taxonomy" id="1618450"/>
    <lineage>
        <taxon>Bacteria</taxon>
        <taxon>Candidatus Gottesmaniibacteriota</taxon>
    </lineage>
</organism>
<dbReference type="Proteomes" id="UP000034539">
    <property type="component" value="Unassembled WGS sequence"/>
</dbReference>
<evidence type="ECO:0000313" key="3">
    <source>
        <dbReference type="Proteomes" id="UP000034539"/>
    </source>
</evidence>
<dbReference type="AlphaFoldDB" id="A0A0G0T1N7"/>
<reference evidence="2 3" key="1">
    <citation type="journal article" date="2015" name="Nature">
        <title>rRNA introns, odd ribosomes, and small enigmatic genomes across a large radiation of phyla.</title>
        <authorList>
            <person name="Brown C.T."/>
            <person name="Hug L.A."/>
            <person name="Thomas B.C."/>
            <person name="Sharon I."/>
            <person name="Castelle C.J."/>
            <person name="Singh A."/>
            <person name="Wilkins M.J."/>
            <person name="Williams K.H."/>
            <person name="Banfield J.F."/>
        </authorList>
    </citation>
    <scope>NUCLEOTIDE SEQUENCE [LARGE SCALE GENOMIC DNA]</scope>
</reference>
<feature type="transmembrane region" description="Helical" evidence="1">
    <location>
        <begin position="258"/>
        <end position="278"/>
    </location>
</feature>
<keyword evidence="1" id="KW-1133">Transmembrane helix</keyword>
<evidence type="ECO:0008006" key="4">
    <source>
        <dbReference type="Google" id="ProtNLM"/>
    </source>
</evidence>
<dbReference type="PANTHER" id="PTHR38454">
    <property type="entry name" value="INTEGRAL MEMBRANE PROTEIN-RELATED"/>
    <property type="match status" value="1"/>
</dbReference>
<dbReference type="EMBL" id="LBXN01000062">
    <property type="protein sequence ID" value="KKR31732.1"/>
    <property type="molecule type" value="Genomic_DNA"/>
</dbReference>
<feature type="transmembrane region" description="Helical" evidence="1">
    <location>
        <begin position="290"/>
        <end position="312"/>
    </location>
</feature>
<feature type="transmembrane region" description="Helical" evidence="1">
    <location>
        <begin position="597"/>
        <end position="620"/>
    </location>
</feature>
<proteinExistence type="predicted"/>
<keyword evidence="1" id="KW-0812">Transmembrane</keyword>
<comment type="caution">
    <text evidence="2">The sequence shown here is derived from an EMBL/GenBank/DDBJ whole genome shotgun (WGS) entry which is preliminary data.</text>
</comment>
<protein>
    <recommendedName>
        <fullName evidence="4">Bacterial membrane protein YfhO</fullName>
    </recommendedName>
</protein>
<dbReference type="PANTHER" id="PTHR38454:SF1">
    <property type="entry name" value="INTEGRAL MEMBRANE PROTEIN"/>
    <property type="match status" value="1"/>
</dbReference>
<feature type="transmembrane region" description="Helical" evidence="1">
    <location>
        <begin position="220"/>
        <end position="238"/>
    </location>
</feature>
<dbReference type="InterPro" id="IPR018580">
    <property type="entry name" value="Uncharacterised_YfhO"/>
</dbReference>
<keyword evidence="1" id="KW-0472">Membrane</keyword>
<evidence type="ECO:0000313" key="2">
    <source>
        <dbReference type="EMBL" id="KKR31732.1"/>
    </source>
</evidence>
<name>A0A0G0T1N7_9BACT</name>
<sequence length="627" mass="73515">MGIQSHLYHNFHNHGHWYISLSPDDKDRQSHCLIFLTYLYLFRFFHHSCSSLKPDPDRFFFALVIPSRRAYYKHKKKTIFCPFQPDSFPADLFRFSSDYFYHAFYIVYLFLNQNSFSTEKQSRMFNIYFHQILPQSEFLSLSTREKGFDQTMATFFSFPIKHLLTFINPYAIGTPQNGTYPNFIDFNGSMFWENNGFMGFLPFLMGLVGIFLFKKTKYLLIYTILLLVSFLLMLGKFSPLYLIYSMPPFSYFRVPSRFIFPFIWSLCILSSFSLDYILRKIKNQSIKKRYFSYLVILLFVTGSLLHLFSFSYTYNRIEDTNKVLSPPETALYLNNKSDGRIFLMNDSKSWNNIFETSGWKDFSPFLYFRNDLKADFNLVYQIPSFNVYPILLSKRYDLLTKLIQTGFNSKNGKFSLNPSTIKLLSLYNTKYIITTYPLEFDPNLEMIYETKNNYKTLPSYKIYLIKTSLPKVYFVNKITKVDTVANILELVNKDEFNINKEVFSEKSIPLKNNDSLVEYHTGITQDTDGEMSLNLSTNNSGALVFSDSYYPGWKAYINGQPTEIFPVNLNSKAILIREPGRYKVMFKFESESLKKGILISTVTASILIFLMGLTFLSSFFHKSPGRT</sequence>